<name>A0A8B7XRN9_ACAPL</name>
<protein>
    <submittedName>
        <fullName evidence="3">Uncharacterized protein LOC110975368</fullName>
    </submittedName>
</protein>
<dbReference type="GeneID" id="110975368"/>
<dbReference type="Proteomes" id="UP000694845">
    <property type="component" value="Unplaced"/>
</dbReference>
<feature type="coiled-coil region" evidence="1">
    <location>
        <begin position="4"/>
        <end position="31"/>
    </location>
</feature>
<evidence type="ECO:0000256" key="1">
    <source>
        <dbReference type="SAM" id="Coils"/>
    </source>
</evidence>
<keyword evidence="2" id="KW-1185">Reference proteome</keyword>
<evidence type="ECO:0000313" key="2">
    <source>
        <dbReference type="Proteomes" id="UP000694845"/>
    </source>
</evidence>
<keyword evidence="1" id="KW-0175">Coiled coil</keyword>
<dbReference type="RefSeq" id="XP_022083509.1">
    <property type="nucleotide sequence ID" value="XM_022227817.1"/>
</dbReference>
<dbReference type="SUPFAM" id="SSF63829">
    <property type="entry name" value="Calcium-dependent phosphotriesterase"/>
    <property type="match status" value="1"/>
</dbReference>
<dbReference type="Gene3D" id="2.120.10.30">
    <property type="entry name" value="TolB, C-terminal domain"/>
    <property type="match status" value="1"/>
</dbReference>
<dbReference type="InterPro" id="IPR011042">
    <property type="entry name" value="6-blade_b-propeller_TolB-like"/>
</dbReference>
<feature type="non-terminal residue" evidence="3">
    <location>
        <position position="271"/>
    </location>
</feature>
<proteinExistence type="predicted"/>
<gene>
    <name evidence="3" type="primary">LOC110975368</name>
</gene>
<dbReference type="AlphaFoldDB" id="A0A8B7XRN9"/>
<evidence type="ECO:0000313" key="3">
    <source>
        <dbReference type="RefSeq" id="XP_022083509.1"/>
    </source>
</evidence>
<dbReference type="KEGG" id="aplc:110975368"/>
<reference evidence="3" key="1">
    <citation type="submission" date="2025-08" db="UniProtKB">
        <authorList>
            <consortium name="RefSeq"/>
        </authorList>
    </citation>
    <scope>IDENTIFICATION</scope>
</reference>
<accession>A0A8B7XRN9</accession>
<sequence length="271" mass="30674">MMLAQTEQQISQKAEMELAKIRQKETQLLQQAHAAFKRKDKKLAELVFAEHTMGRVHGDMTEANQLDVLKIRQELLHDYKDVVKELDHVGPELSFISFAENQTETELGYLLLEEKWELLSNSNITGELIASLSTNDVVVVNKGQQNLTKLSPDCKILHVCPISQLQGEDPGAVKQPVDFEVNKDDQFIILFESNVKIFNKEYQFLHQFNPGREADIDSTPTCLAVDDNNLIAVGYKDKEQISLHNPDGSIIRALPAPMIDSYMTISNQQII</sequence>
<organism evidence="2 3">
    <name type="scientific">Acanthaster planci</name>
    <name type="common">Crown-of-thorns starfish</name>
    <dbReference type="NCBI Taxonomy" id="133434"/>
    <lineage>
        <taxon>Eukaryota</taxon>
        <taxon>Metazoa</taxon>
        <taxon>Echinodermata</taxon>
        <taxon>Eleutherozoa</taxon>
        <taxon>Asterozoa</taxon>
        <taxon>Asteroidea</taxon>
        <taxon>Valvatacea</taxon>
        <taxon>Valvatida</taxon>
        <taxon>Acanthasteridae</taxon>
        <taxon>Acanthaster</taxon>
    </lineage>
</organism>